<name>A0A3S0QF95_9FLAO</name>
<evidence type="ECO:0000256" key="1">
    <source>
        <dbReference type="SAM" id="Phobius"/>
    </source>
</evidence>
<sequence>MSEVLSKHNTLKHLWNDDTQHPYFQDLLFAPVLTVLKAWNKEDFKLIHIVFPVMVCFAVFLS</sequence>
<accession>A0A3S0QF95</accession>
<dbReference type="EMBL" id="RYFC01000003">
    <property type="protein sequence ID" value="RTZ46017.1"/>
    <property type="molecule type" value="Genomic_DNA"/>
</dbReference>
<dbReference type="AlphaFoldDB" id="A0A3S0QF95"/>
<evidence type="ECO:0000313" key="2">
    <source>
        <dbReference type="EMBL" id="RTZ46017.1"/>
    </source>
</evidence>
<proteinExistence type="predicted"/>
<keyword evidence="1" id="KW-0472">Membrane</keyword>
<keyword evidence="1" id="KW-0812">Transmembrane</keyword>
<gene>
    <name evidence="2" type="ORF">EJ377_15610</name>
</gene>
<keyword evidence="1" id="KW-1133">Transmembrane helix</keyword>
<protein>
    <submittedName>
        <fullName evidence="2">Uncharacterized protein</fullName>
    </submittedName>
</protein>
<dbReference type="Proteomes" id="UP000276953">
    <property type="component" value="Unassembled WGS sequence"/>
</dbReference>
<reference evidence="2 3" key="1">
    <citation type="submission" date="2018-12" db="EMBL/GenBank/DDBJ databases">
        <title>Draft Genome Sequence of Chryseobacterium arthrosphaerae strain ED882-96 Isolated from the Blood of a Patient with Liver Cirrhosis in Taiwan.</title>
        <authorList>
            <person name="Lin J.-N."/>
            <person name="Lai C.-H."/>
            <person name="Yang C.-H."/>
            <person name="Huang Y.-H."/>
        </authorList>
    </citation>
    <scope>NUCLEOTIDE SEQUENCE [LARGE SCALE GENOMIC DNA]</scope>
    <source>
        <strain evidence="2 3">ED882-96</strain>
    </source>
</reference>
<organism evidence="2 3">
    <name type="scientific">Chryseobacterium arthrosphaerae</name>
    <dbReference type="NCBI Taxonomy" id="651561"/>
    <lineage>
        <taxon>Bacteria</taxon>
        <taxon>Pseudomonadati</taxon>
        <taxon>Bacteroidota</taxon>
        <taxon>Flavobacteriia</taxon>
        <taxon>Flavobacteriales</taxon>
        <taxon>Weeksellaceae</taxon>
        <taxon>Chryseobacterium group</taxon>
        <taxon>Chryseobacterium</taxon>
    </lineage>
</organism>
<evidence type="ECO:0000313" key="3">
    <source>
        <dbReference type="Proteomes" id="UP000276953"/>
    </source>
</evidence>
<feature type="transmembrane region" description="Helical" evidence="1">
    <location>
        <begin position="44"/>
        <end position="61"/>
    </location>
</feature>
<comment type="caution">
    <text evidence="2">The sequence shown here is derived from an EMBL/GenBank/DDBJ whole genome shotgun (WGS) entry which is preliminary data.</text>
</comment>